<dbReference type="InterPro" id="IPR005025">
    <property type="entry name" value="FMN_Rdtase-like_dom"/>
</dbReference>
<dbReference type="Gene3D" id="3.40.50.360">
    <property type="match status" value="1"/>
</dbReference>
<evidence type="ECO:0000259" key="1">
    <source>
        <dbReference type="Pfam" id="PF03358"/>
    </source>
</evidence>
<comment type="caution">
    <text evidence="2">The sequence shown here is derived from an EMBL/GenBank/DDBJ whole genome shotgun (WGS) entry which is preliminary data.</text>
</comment>
<organism evidence="2 3">
    <name type="scientific">Actimicrobium antarcticum</name>
    <dbReference type="NCBI Taxonomy" id="1051899"/>
    <lineage>
        <taxon>Bacteria</taxon>
        <taxon>Pseudomonadati</taxon>
        <taxon>Pseudomonadota</taxon>
        <taxon>Betaproteobacteria</taxon>
        <taxon>Burkholderiales</taxon>
        <taxon>Oxalobacteraceae</taxon>
        <taxon>Actimicrobium</taxon>
    </lineage>
</organism>
<dbReference type="SUPFAM" id="SSF52218">
    <property type="entry name" value="Flavoproteins"/>
    <property type="match status" value="1"/>
</dbReference>
<feature type="domain" description="NADPH-dependent FMN reductase-like" evidence="1">
    <location>
        <begin position="14"/>
        <end position="155"/>
    </location>
</feature>
<dbReference type="InterPro" id="IPR050712">
    <property type="entry name" value="NAD(P)H-dep_reductase"/>
</dbReference>
<reference evidence="3" key="1">
    <citation type="journal article" date="2019" name="Int. J. Syst. Evol. Microbiol.">
        <title>The Global Catalogue of Microorganisms (GCM) 10K type strain sequencing project: providing services to taxonomists for standard genome sequencing and annotation.</title>
        <authorList>
            <consortium name="The Broad Institute Genomics Platform"/>
            <consortium name="The Broad Institute Genome Sequencing Center for Infectious Disease"/>
            <person name="Wu L."/>
            <person name="Ma J."/>
        </authorList>
    </citation>
    <scope>NUCLEOTIDE SEQUENCE [LARGE SCALE GENOMIC DNA]</scope>
    <source>
        <strain evidence="3">JCM 16673</strain>
    </source>
</reference>
<dbReference type="PANTHER" id="PTHR30543:SF21">
    <property type="entry name" value="NAD(P)H-DEPENDENT FMN REDUCTASE LOT6"/>
    <property type="match status" value="1"/>
</dbReference>
<dbReference type="EMBL" id="BAAAZE010000013">
    <property type="protein sequence ID" value="GAA4030974.1"/>
    <property type="molecule type" value="Genomic_DNA"/>
</dbReference>
<evidence type="ECO:0000313" key="3">
    <source>
        <dbReference type="Proteomes" id="UP001501353"/>
    </source>
</evidence>
<accession>A0ABP7TTY3</accession>
<dbReference type="PANTHER" id="PTHR30543">
    <property type="entry name" value="CHROMATE REDUCTASE"/>
    <property type="match status" value="1"/>
</dbReference>
<dbReference type="InterPro" id="IPR029039">
    <property type="entry name" value="Flavoprotein-like_sf"/>
</dbReference>
<name>A0ABP7TTY3_9BURK</name>
<protein>
    <submittedName>
        <fullName evidence="2">NAD(P)H-dependent oxidoreductase</fullName>
    </submittedName>
</protein>
<sequence length="192" mass="20872">MTNTFQEIDMSNTHIAVIVGSLRKDSYNRKLATALARLGPPGFTFQQVEIGDLPLYNQDDDAHQAASVLRLKGEIARANGLLFLTPEYNRSIPGVLKNALDHASRPYGQSAWQGKPAGVIGVSVGAIGTAMAQQHLRNVLAYLDVPTLGQPEAFIQAKDGLFDAAGDIGPDSKKFLQTWMDQFAAWVIRHNA</sequence>
<dbReference type="Proteomes" id="UP001501353">
    <property type="component" value="Unassembled WGS sequence"/>
</dbReference>
<proteinExistence type="predicted"/>
<evidence type="ECO:0000313" key="2">
    <source>
        <dbReference type="EMBL" id="GAA4030974.1"/>
    </source>
</evidence>
<dbReference type="Pfam" id="PF03358">
    <property type="entry name" value="FMN_red"/>
    <property type="match status" value="1"/>
</dbReference>
<keyword evidence="3" id="KW-1185">Reference proteome</keyword>
<gene>
    <name evidence="2" type="ORF">GCM10022212_31840</name>
</gene>